<gene>
    <name evidence="2" type="ORF">ASPFODRAFT_695908</name>
</gene>
<evidence type="ECO:0000313" key="3">
    <source>
        <dbReference type="Proteomes" id="UP000184063"/>
    </source>
</evidence>
<proteinExistence type="predicted"/>
<evidence type="ECO:0000256" key="1">
    <source>
        <dbReference type="SAM" id="MobiDB-lite"/>
    </source>
</evidence>
<dbReference type="VEuPathDB" id="FungiDB:ASPFODRAFT_695908"/>
<accession>A0A1M3TZA2</accession>
<evidence type="ECO:0000313" key="2">
    <source>
        <dbReference type="EMBL" id="OJZ92075.1"/>
    </source>
</evidence>
<name>A0A1M3TZA2_ASPLC</name>
<protein>
    <submittedName>
        <fullName evidence="2">Uncharacterized protein</fullName>
    </submittedName>
</protein>
<feature type="compositionally biased region" description="Basic and acidic residues" evidence="1">
    <location>
        <begin position="83"/>
        <end position="107"/>
    </location>
</feature>
<organism evidence="2 3">
    <name type="scientific">Aspergillus luchuensis (strain CBS 106.47)</name>
    <dbReference type="NCBI Taxonomy" id="1137211"/>
    <lineage>
        <taxon>Eukaryota</taxon>
        <taxon>Fungi</taxon>
        <taxon>Dikarya</taxon>
        <taxon>Ascomycota</taxon>
        <taxon>Pezizomycotina</taxon>
        <taxon>Eurotiomycetes</taxon>
        <taxon>Eurotiomycetidae</taxon>
        <taxon>Eurotiales</taxon>
        <taxon>Aspergillaceae</taxon>
        <taxon>Aspergillus</taxon>
        <taxon>Aspergillus subgen. Circumdati</taxon>
    </lineage>
</organism>
<dbReference type="Proteomes" id="UP000184063">
    <property type="component" value="Unassembled WGS sequence"/>
</dbReference>
<dbReference type="AlphaFoldDB" id="A0A1M3TZA2"/>
<sequence>MLLTTQLIATDLREHIILGYPTNVLHELNHFIRMAHSSVETSDPARSYASNTSEEPSLAKSPHKKNPPSMHINYKNTKNTRSTRRDPSTSALPDEKRRAPELRDKARYSTPQIKHYDIT</sequence>
<reference evidence="3" key="1">
    <citation type="journal article" date="2017" name="Genome Biol.">
        <title>Comparative genomics reveals high biological diversity and specific adaptations in the industrially and medically important fungal genus Aspergillus.</title>
        <authorList>
            <person name="de Vries R.P."/>
            <person name="Riley R."/>
            <person name="Wiebenga A."/>
            <person name="Aguilar-Osorio G."/>
            <person name="Amillis S."/>
            <person name="Uchima C.A."/>
            <person name="Anderluh G."/>
            <person name="Asadollahi M."/>
            <person name="Askin M."/>
            <person name="Barry K."/>
            <person name="Battaglia E."/>
            <person name="Bayram O."/>
            <person name="Benocci T."/>
            <person name="Braus-Stromeyer S.A."/>
            <person name="Caldana C."/>
            <person name="Canovas D."/>
            <person name="Cerqueira G.C."/>
            <person name="Chen F."/>
            <person name="Chen W."/>
            <person name="Choi C."/>
            <person name="Clum A."/>
            <person name="Dos Santos R.A."/>
            <person name="Damasio A.R."/>
            <person name="Diallinas G."/>
            <person name="Emri T."/>
            <person name="Fekete E."/>
            <person name="Flipphi M."/>
            <person name="Freyberg S."/>
            <person name="Gallo A."/>
            <person name="Gournas C."/>
            <person name="Habgood R."/>
            <person name="Hainaut M."/>
            <person name="Harispe M.L."/>
            <person name="Henrissat B."/>
            <person name="Hilden K.S."/>
            <person name="Hope R."/>
            <person name="Hossain A."/>
            <person name="Karabika E."/>
            <person name="Karaffa L."/>
            <person name="Karanyi Z."/>
            <person name="Krasevec N."/>
            <person name="Kuo A."/>
            <person name="Kusch H."/>
            <person name="LaButti K."/>
            <person name="Lagendijk E.L."/>
            <person name="Lapidus A."/>
            <person name="Levasseur A."/>
            <person name="Lindquist E."/>
            <person name="Lipzen A."/>
            <person name="Logrieco A.F."/>
            <person name="MacCabe A."/>
            <person name="Maekelae M.R."/>
            <person name="Malavazi I."/>
            <person name="Melin P."/>
            <person name="Meyer V."/>
            <person name="Mielnichuk N."/>
            <person name="Miskei M."/>
            <person name="Molnar A.P."/>
            <person name="Mule G."/>
            <person name="Ngan C.Y."/>
            <person name="Orejas M."/>
            <person name="Orosz E."/>
            <person name="Ouedraogo J.P."/>
            <person name="Overkamp K.M."/>
            <person name="Park H.-S."/>
            <person name="Perrone G."/>
            <person name="Piumi F."/>
            <person name="Punt P.J."/>
            <person name="Ram A.F."/>
            <person name="Ramon A."/>
            <person name="Rauscher S."/>
            <person name="Record E."/>
            <person name="Riano-Pachon D.M."/>
            <person name="Robert V."/>
            <person name="Roehrig J."/>
            <person name="Ruller R."/>
            <person name="Salamov A."/>
            <person name="Salih N.S."/>
            <person name="Samson R.A."/>
            <person name="Sandor E."/>
            <person name="Sanguinetti M."/>
            <person name="Schuetze T."/>
            <person name="Sepcic K."/>
            <person name="Shelest E."/>
            <person name="Sherlock G."/>
            <person name="Sophianopoulou V."/>
            <person name="Squina F.M."/>
            <person name="Sun H."/>
            <person name="Susca A."/>
            <person name="Todd R.B."/>
            <person name="Tsang A."/>
            <person name="Unkles S.E."/>
            <person name="van de Wiele N."/>
            <person name="van Rossen-Uffink D."/>
            <person name="Oliveira J.V."/>
            <person name="Vesth T.C."/>
            <person name="Visser J."/>
            <person name="Yu J.-H."/>
            <person name="Zhou M."/>
            <person name="Andersen M.R."/>
            <person name="Archer D.B."/>
            <person name="Baker S.E."/>
            <person name="Benoit I."/>
            <person name="Brakhage A.A."/>
            <person name="Braus G.H."/>
            <person name="Fischer R."/>
            <person name="Frisvad J.C."/>
            <person name="Goldman G.H."/>
            <person name="Houbraken J."/>
            <person name="Oakley B."/>
            <person name="Pocsi I."/>
            <person name="Scazzocchio C."/>
            <person name="Seiboth B."/>
            <person name="vanKuyk P.A."/>
            <person name="Wortman J."/>
            <person name="Dyer P.S."/>
            <person name="Grigoriev I.V."/>
        </authorList>
    </citation>
    <scope>NUCLEOTIDE SEQUENCE [LARGE SCALE GENOMIC DNA]</scope>
    <source>
        <strain evidence="3">CBS 106.47</strain>
    </source>
</reference>
<dbReference type="EMBL" id="KV878236">
    <property type="protein sequence ID" value="OJZ92075.1"/>
    <property type="molecule type" value="Genomic_DNA"/>
</dbReference>
<feature type="region of interest" description="Disordered" evidence="1">
    <location>
        <begin position="39"/>
        <end position="119"/>
    </location>
</feature>